<dbReference type="Pfam" id="PF01281">
    <property type="entry name" value="Ribosomal_L9_N"/>
    <property type="match status" value="1"/>
</dbReference>
<dbReference type="InterPro" id="IPR036791">
    <property type="entry name" value="Ribosomal_bL9_C_sf"/>
</dbReference>
<organism evidence="9 10">
    <name type="scientific">Candidatus Regiella insecticola</name>
    <dbReference type="NCBI Taxonomy" id="138073"/>
    <lineage>
        <taxon>Bacteria</taxon>
        <taxon>Pseudomonadati</taxon>
        <taxon>Pseudomonadota</taxon>
        <taxon>Gammaproteobacteria</taxon>
        <taxon>Enterobacterales</taxon>
        <taxon>Enterobacteriaceae</taxon>
        <taxon>aphid secondary symbionts</taxon>
        <taxon>Candidatus Regiella</taxon>
    </lineage>
</organism>
<dbReference type="PANTHER" id="PTHR21368">
    <property type="entry name" value="50S RIBOSOMAL PROTEIN L9"/>
    <property type="match status" value="1"/>
</dbReference>
<dbReference type="InterPro" id="IPR036935">
    <property type="entry name" value="Ribosomal_bL9_N_sf"/>
</dbReference>
<dbReference type="GO" id="GO:1990904">
    <property type="term" value="C:ribonucleoprotein complex"/>
    <property type="evidence" value="ECO:0007669"/>
    <property type="project" value="UniProtKB-KW"/>
</dbReference>
<dbReference type="InterPro" id="IPR020594">
    <property type="entry name" value="Ribosomal_bL9_bac/chp"/>
</dbReference>
<keyword evidence="2 7" id="KW-0699">rRNA-binding</keyword>
<evidence type="ECO:0000313" key="10">
    <source>
        <dbReference type="Proteomes" id="UP000504714"/>
    </source>
</evidence>
<name>A0A6L2ZMY4_9ENTR</name>
<gene>
    <name evidence="7 9" type="primary">rplI</name>
    <name evidence="9" type="ORF">RINTU1_15680</name>
</gene>
<evidence type="ECO:0000256" key="7">
    <source>
        <dbReference type="HAMAP-Rule" id="MF_00503"/>
    </source>
</evidence>
<dbReference type="PROSITE" id="PS00651">
    <property type="entry name" value="RIBOSOMAL_L9"/>
    <property type="match status" value="1"/>
</dbReference>
<evidence type="ECO:0000259" key="8">
    <source>
        <dbReference type="PROSITE" id="PS00651"/>
    </source>
</evidence>
<comment type="caution">
    <text evidence="9">The sequence shown here is derived from an EMBL/GenBank/DDBJ whole genome shotgun (WGS) entry which is preliminary data.</text>
</comment>
<accession>A0A6L2ZMY4</accession>
<dbReference type="NCBIfam" id="TIGR00158">
    <property type="entry name" value="L9"/>
    <property type="match status" value="1"/>
</dbReference>
<dbReference type="GO" id="GO:0003735">
    <property type="term" value="F:structural constituent of ribosome"/>
    <property type="evidence" value="ECO:0007669"/>
    <property type="project" value="InterPro"/>
</dbReference>
<evidence type="ECO:0000256" key="4">
    <source>
        <dbReference type="ARBA" id="ARBA00022980"/>
    </source>
</evidence>
<dbReference type="Gene3D" id="3.10.430.100">
    <property type="entry name" value="Ribosomal protein L9, C-terminal domain"/>
    <property type="match status" value="1"/>
</dbReference>
<dbReference type="HAMAP" id="MF_00503">
    <property type="entry name" value="Ribosomal_bL9"/>
    <property type="match status" value="1"/>
</dbReference>
<dbReference type="SUPFAM" id="SSF55658">
    <property type="entry name" value="L9 N-domain-like"/>
    <property type="match status" value="1"/>
</dbReference>
<dbReference type="InterPro" id="IPR020069">
    <property type="entry name" value="Ribosomal_bL9_C"/>
</dbReference>
<dbReference type="InterPro" id="IPR020070">
    <property type="entry name" value="Ribosomal_bL9_N"/>
</dbReference>
<evidence type="ECO:0000256" key="2">
    <source>
        <dbReference type="ARBA" id="ARBA00022730"/>
    </source>
</evidence>
<dbReference type="Pfam" id="PF03948">
    <property type="entry name" value="Ribosomal_L9_C"/>
    <property type="match status" value="1"/>
</dbReference>
<dbReference type="InterPro" id="IPR009027">
    <property type="entry name" value="Ribosomal_bL9/RNase_H1_N"/>
</dbReference>
<reference evidence="9 10" key="1">
    <citation type="submission" date="2020-06" db="EMBL/GenBank/DDBJ databases">
        <title>The genome sequence of Candidatus Regiella insecticola strain Tut.</title>
        <authorList>
            <person name="Nikoh N."/>
            <person name="Tsuchida T."/>
            <person name="Koga R."/>
            <person name="Oshima K."/>
            <person name="Hattori M."/>
            <person name="Fukatsu T."/>
        </authorList>
    </citation>
    <scope>NUCLEOTIDE SEQUENCE [LARGE SCALE GENOMIC DNA]</scope>
    <source>
        <strain evidence="9 10">Tut</strain>
    </source>
</reference>
<dbReference type="Proteomes" id="UP000504714">
    <property type="component" value="Unassembled WGS sequence"/>
</dbReference>
<feature type="domain" description="Ribosomal protein L9" evidence="8">
    <location>
        <begin position="13"/>
        <end position="40"/>
    </location>
</feature>
<sequence>MRVILLEKVEKLGELGDIVNVAAGYARNFLFPQNKAEPANKKNIELLKENLSARQKQADEILKASEVRAIKINELQTVTLFAKAGNEGKLFGSISSSDIVAAVKEAGIDLDKKEINLPKGGLRTLGEHEIHCNIHREVTAKLNVVVVEGA</sequence>
<evidence type="ECO:0000256" key="6">
    <source>
        <dbReference type="ARBA" id="ARBA00035292"/>
    </source>
</evidence>
<comment type="function">
    <text evidence="7">Binds to the 23S rRNA.</text>
</comment>
<evidence type="ECO:0000256" key="5">
    <source>
        <dbReference type="ARBA" id="ARBA00023274"/>
    </source>
</evidence>
<keyword evidence="4 7" id="KW-0689">Ribosomal protein</keyword>
<dbReference type="Gene3D" id="3.40.5.10">
    <property type="entry name" value="Ribosomal protein L9, N-terminal domain"/>
    <property type="match status" value="1"/>
</dbReference>
<dbReference type="EMBL" id="BLXO01000003">
    <property type="protein sequence ID" value="GFN46126.1"/>
    <property type="molecule type" value="Genomic_DNA"/>
</dbReference>
<evidence type="ECO:0000256" key="3">
    <source>
        <dbReference type="ARBA" id="ARBA00022884"/>
    </source>
</evidence>
<dbReference type="AlphaFoldDB" id="A0A6L2ZMY4"/>
<dbReference type="GO" id="GO:0019843">
    <property type="term" value="F:rRNA binding"/>
    <property type="evidence" value="ECO:0007669"/>
    <property type="project" value="UniProtKB-UniRule"/>
</dbReference>
<dbReference type="InterPro" id="IPR000244">
    <property type="entry name" value="Ribosomal_bL9"/>
</dbReference>
<dbReference type="GO" id="GO:0005840">
    <property type="term" value="C:ribosome"/>
    <property type="evidence" value="ECO:0007669"/>
    <property type="project" value="UniProtKB-KW"/>
</dbReference>
<proteinExistence type="inferred from homology"/>
<dbReference type="GO" id="GO:0006412">
    <property type="term" value="P:translation"/>
    <property type="evidence" value="ECO:0007669"/>
    <property type="project" value="UniProtKB-UniRule"/>
</dbReference>
<keyword evidence="3 7" id="KW-0694">RNA-binding</keyword>
<keyword evidence="5 7" id="KW-0687">Ribonucleoprotein</keyword>
<comment type="similarity">
    <text evidence="1 7">Belongs to the bacterial ribosomal protein bL9 family.</text>
</comment>
<dbReference type="RefSeq" id="WP_176487867.1">
    <property type="nucleotide sequence ID" value="NZ_BLXO01000003.1"/>
</dbReference>
<evidence type="ECO:0000313" key="9">
    <source>
        <dbReference type="EMBL" id="GFN46126.1"/>
    </source>
</evidence>
<evidence type="ECO:0000256" key="1">
    <source>
        <dbReference type="ARBA" id="ARBA00010605"/>
    </source>
</evidence>
<dbReference type="SUPFAM" id="SSF55653">
    <property type="entry name" value="Ribosomal protein L9 C-domain"/>
    <property type="match status" value="1"/>
</dbReference>
<protein>
    <recommendedName>
        <fullName evidence="6 7">Large ribosomal subunit protein bL9</fullName>
    </recommendedName>
</protein>